<evidence type="ECO:0000313" key="3">
    <source>
        <dbReference type="Proteomes" id="UP000004221"/>
    </source>
</evidence>
<evidence type="ECO:0000256" key="1">
    <source>
        <dbReference type="SAM" id="Phobius"/>
    </source>
</evidence>
<keyword evidence="1" id="KW-1133">Transmembrane helix</keyword>
<dbReference type="Proteomes" id="UP000004221">
    <property type="component" value="Unassembled WGS sequence"/>
</dbReference>
<keyword evidence="3" id="KW-1185">Reference proteome</keyword>
<dbReference type="AlphaFoldDB" id="I4EC88"/>
<dbReference type="EMBL" id="CAGS01000003">
    <property type="protein sequence ID" value="CCF82300.1"/>
    <property type="molecule type" value="Genomic_DNA"/>
</dbReference>
<organism evidence="2 3">
    <name type="scientific">Nitrolancea hollandica Lb</name>
    <dbReference type="NCBI Taxonomy" id="1129897"/>
    <lineage>
        <taxon>Bacteria</taxon>
        <taxon>Pseudomonadati</taxon>
        <taxon>Thermomicrobiota</taxon>
        <taxon>Thermomicrobia</taxon>
        <taxon>Sphaerobacterales</taxon>
        <taxon>Sphaerobacterineae</taxon>
        <taxon>Sphaerobacteraceae</taxon>
        <taxon>Nitrolancea</taxon>
    </lineage>
</organism>
<protein>
    <submittedName>
        <fullName evidence="2">Uncharacterized protein</fullName>
    </submittedName>
</protein>
<sequence length="76" mass="8189">MANNQQTRLSGRSRLLFLTFLALVLIIMAGLFLLLATALPAPVPWDERVAVMAILTVIWLGIATASGLLAVTIIRS</sequence>
<evidence type="ECO:0000313" key="2">
    <source>
        <dbReference type="EMBL" id="CCF82300.1"/>
    </source>
</evidence>
<proteinExistence type="predicted"/>
<keyword evidence="1" id="KW-0472">Membrane</keyword>
<dbReference type="RefSeq" id="WP_008474409.1">
    <property type="nucleotide sequence ID" value="NZ_CAGS01000003.1"/>
</dbReference>
<feature type="transmembrane region" description="Helical" evidence="1">
    <location>
        <begin position="50"/>
        <end position="74"/>
    </location>
</feature>
<keyword evidence="1" id="KW-0812">Transmembrane</keyword>
<comment type="caution">
    <text evidence="2">The sequence shown here is derived from an EMBL/GenBank/DDBJ whole genome shotgun (WGS) entry which is preliminary data.</text>
</comment>
<gene>
    <name evidence="2" type="ORF">NITHO_1000003</name>
</gene>
<accession>I4EC88</accession>
<name>I4EC88_9BACT</name>
<reference evidence="2 3" key="1">
    <citation type="journal article" date="2012" name="ISME J.">
        <title>Nitrification expanded: discovery, physiology and genomics of a nitrite-oxidizing bacterium from the phylum Chloroflexi.</title>
        <authorList>
            <person name="Sorokin D.Y."/>
            <person name="Lucker S."/>
            <person name="Vejmelkova D."/>
            <person name="Kostrikina N.A."/>
            <person name="Kleerebezem R."/>
            <person name="Rijpstra W.I."/>
            <person name="Damste J.S."/>
            <person name="Le Paslier D."/>
            <person name="Muyzer G."/>
            <person name="Wagner M."/>
            <person name="van Loosdrecht M.C."/>
            <person name="Daims H."/>
        </authorList>
    </citation>
    <scope>NUCLEOTIDE SEQUENCE [LARGE SCALE GENOMIC DNA]</scope>
    <source>
        <strain evidence="3">none</strain>
    </source>
</reference>